<feature type="signal peptide" evidence="1">
    <location>
        <begin position="1"/>
        <end position="33"/>
    </location>
</feature>
<evidence type="ECO:0000313" key="4">
    <source>
        <dbReference type="RefSeq" id="XP_010938486.1"/>
    </source>
</evidence>
<proteinExistence type="predicted"/>
<feature type="chain" id="PRO_5027042706" evidence="1">
    <location>
        <begin position="34"/>
        <end position="171"/>
    </location>
</feature>
<organism evidence="3 4">
    <name type="scientific">Elaeis guineensis var. tenera</name>
    <name type="common">Oil palm</name>
    <dbReference type="NCBI Taxonomy" id="51953"/>
    <lineage>
        <taxon>Eukaryota</taxon>
        <taxon>Viridiplantae</taxon>
        <taxon>Streptophyta</taxon>
        <taxon>Embryophyta</taxon>
        <taxon>Tracheophyta</taxon>
        <taxon>Spermatophyta</taxon>
        <taxon>Magnoliopsida</taxon>
        <taxon>Liliopsida</taxon>
        <taxon>Arecaceae</taxon>
        <taxon>Arecoideae</taxon>
        <taxon>Cocoseae</taxon>
        <taxon>Elaeidinae</taxon>
        <taxon>Elaeis</taxon>
    </lineage>
</organism>
<reference evidence="4" key="1">
    <citation type="submission" date="2025-08" db="UniProtKB">
        <authorList>
            <consortium name="RefSeq"/>
        </authorList>
    </citation>
    <scope>IDENTIFICATION</scope>
</reference>
<dbReference type="OrthoDB" id="1843925at2759"/>
<dbReference type="PANTHER" id="PTHR34366">
    <property type="entry name" value="OS07G0289901 PROTEIN-RELATED"/>
    <property type="match status" value="1"/>
</dbReference>
<evidence type="ECO:0000259" key="2">
    <source>
        <dbReference type="Pfam" id="PF24865"/>
    </source>
</evidence>
<keyword evidence="3" id="KW-1185">Reference proteome</keyword>
<dbReference type="Proteomes" id="UP000504607">
    <property type="component" value="Chromosome 14"/>
</dbReference>
<protein>
    <submittedName>
        <fullName evidence="4">Uncharacterized protein LOC105057535</fullName>
    </submittedName>
</protein>
<dbReference type="KEGG" id="egu:105057535"/>
<evidence type="ECO:0000313" key="3">
    <source>
        <dbReference type="Proteomes" id="UP000504607"/>
    </source>
</evidence>
<gene>
    <name evidence="4" type="primary">LOC105057535</name>
</gene>
<dbReference type="InterPro" id="IPR056633">
    <property type="entry name" value="DUF7731"/>
</dbReference>
<feature type="domain" description="DUF7731" evidence="2">
    <location>
        <begin position="38"/>
        <end position="136"/>
    </location>
</feature>
<dbReference type="InParanoid" id="A0A6I9S6S6"/>
<dbReference type="AlphaFoldDB" id="A0A6I9S6S6"/>
<dbReference type="RefSeq" id="XP_010938486.1">
    <property type="nucleotide sequence ID" value="XM_010940184.3"/>
</dbReference>
<dbReference type="PANTHER" id="PTHR34366:SF2">
    <property type="entry name" value="OS07G0289901 PROTEIN"/>
    <property type="match status" value="1"/>
</dbReference>
<evidence type="ECO:0000256" key="1">
    <source>
        <dbReference type="SAM" id="SignalP"/>
    </source>
</evidence>
<dbReference type="Pfam" id="PF24865">
    <property type="entry name" value="DUF7731"/>
    <property type="match status" value="1"/>
</dbReference>
<name>A0A6I9S6S6_ELAGV</name>
<sequence length="171" mass="19113">MLKDPSPMASPLTLRCWSFFLALLCLSTKCCKSEQNAVDIVAKALICFNNHYVYSSCQESYRLSAEGTIHCPLEATDEYCNGPCLVETNLVLDCVDNILYNFQFYNGATIQDVKYTLNSGCGQTSKRGDFNVLERMKGDEEEHGYHGHGNKLGIPMHLMLILGCVLLLWGL</sequence>
<dbReference type="GeneID" id="105057535"/>
<keyword evidence="1" id="KW-0732">Signal</keyword>
<accession>A0A6I9S6S6</accession>